<dbReference type="PANTHER" id="PTHR33164:SF43">
    <property type="entry name" value="HTH-TYPE TRANSCRIPTIONAL REPRESSOR YETL"/>
    <property type="match status" value="1"/>
</dbReference>
<dbReference type="PROSITE" id="PS50995">
    <property type="entry name" value="HTH_MARR_2"/>
    <property type="match status" value="1"/>
</dbReference>
<dbReference type="InterPro" id="IPR036388">
    <property type="entry name" value="WH-like_DNA-bd_sf"/>
</dbReference>
<dbReference type="PANTHER" id="PTHR33164">
    <property type="entry name" value="TRANSCRIPTIONAL REGULATOR, MARR FAMILY"/>
    <property type="match status" value="1"/>
</dbReference>
<evidence type="ECO:0000313" key="2">
    <source>
        <dbReference type="EMBL" id="MFA1537940.1"/>
    </source>
</evidence>
<protein>
    <submittedName>
        <fullName evidence="2">MarR family transcriptional regulator</fullName>
    </submittedName>
</protein>
<dbReference type="InterPro" id="IPR039422">
    <property type="entry name" value="MarR/SlyA-like"/>
</dbReference>
<gene>
    <name evidence="2" type="ORF">SM611_03270</name>
</gene>
<dbReference type="EMBL" id="JAXCEI010000001">
    <property type="protein sequence ID" value="MFA1537940.1"/>
    <property type="molecule type" value="Genomic_DNA"/>
</dbReference>
<keyword evidence="3" id="KW-1185">Reference proteome</keyword>
<accession>A0ABV4Q6B0</accession>
<dbReference type="InterPro" id="IPR036390">
    <property type="entry name" value="WH_DNA-bd_sf"/>
</dbReference>
<reference evidence="2 3" key="1">
    <citation type="submission" date="2023-11" db="EMBL/GenBank/DDBJ databases">
        <title>Actinomadura monticuli sp. nov., isolated from volcanic ash.</title>
        <authorList>
            <person name="Lee S.D."/>
            <person name="Yang H."/>
            <person name="Kim I.S."/>
        </authorList>
    </citation>
    <scope>NUCLEOTIDE SEQUENCE [LARGE SCALE GENOMIC DNA]</scope>
    <source>
        <strain evidence="2 3">DLS-62</strain>
    </source>
</reference>
<comment type="caution">
    <text evidence="2">The sequence shown here is derived from an EMBL/GenBank/DDBJ whole genome shotgun (WGS) entry which is preliminary data.</text>
</comment>
<dbReference type="Proteomes" id="UP001569963">
    <property type="component" value="Unassembled WGS sequence"/>
</dbReference>
<organism evidence="2 3">
    <name type="scientific">Actinomadura monticuli</name>
    <dbReference type="NCBI Taxonomy" id="3097367"/>
    <lineage>
        <taxon>Bacteria</taxon>
        <taxon>Bacillati</taxon>
        <taxon>Actinomycetota</taxon>
        <taxon>Actinomycetes</taxon>
        <taxon>Streptosporangiales</taxon>
        <taxon>Thermomonosporaceae</taxon>
        <taxon>Actinomadura</taxon>
    </lineage>
</organism>
<proteinExistence type="predicted"/>
<dbReference type="SMART" id="SM00347">
    <property type="entry name" value="HTH_MARR"/>
    <property type="match status" value="1"/>
</dbReference>
<evidence type="ECO:0000313" key="3">
    <source>
        <dbReference type="Proteomes" id="UP001569963"/>
    </source>
</evidence>
<name>A0ABV4Q6B0_9ACTN</name>
<feature type="domain" description="HTH marR-type" evidence="1">
    <location>
        <begin position="6"/>
        <end position="145"/>
    </location>
</feature>
<dbReference type="Pfam" id="PF12802">
    <property type="entry name" value="MarR_2"/>
    <property type="match status" value="1"/>
</dbReference>
<evidence type="ECO:0000259" key="1">
    <source>
        <dbReference type="PROSITE" id="PS50995"/>
    </source>
</evidence>
<dbReference type="InterPro" id="IPR000835">
    <property type="entry name" value="HTH_MarR-typ"/>
</dbReference>
<dbReference type="SUPFAM" id="SSF46785">
    <property type="entry name" value="Winged helix' DNA-binding domain"/>
    <property type="match status" value="1"/>
</dbReference>
<sequence>MMTGDQTPLARLSHAPSWLINQASAHSHRLVAERFAAAGARGHHYRLLAALAEHGPASQAELGRRTGIDRSDVVAALNELAGKNLIVRAPDPGDRRRNIITLTAEGERHLAHLEGVLTQIQDDLCAPLSQAERDELVRLLTRVVDHHAQARTPWAAES</sequence>
<dbReference type="RefSeq" id="WP_371947266.1">
    <property type="nucleotide sequence ID" value="NZ_JAXCEI010000001.1"/>
</dbReference>
<dbReference type="Gene3D" id="1.10.10.10">
    <property type="entry name" value="Winged helix-like DNA-binding domain superfamily/Winged helix DNA-binding domain"/>
    <property type="match status" value="1"/>
</dbReference>
<dbReference type="PRINTS" id="PR00598">
    <property type="entry name" value="HTHMARR"/>
</dbReference>